<proteinExistence type="predicted"/>
<dbReference type="OrthoDB" id="6656697at2759"/>
<dbReference type="Gene3D" id="2.40.10.10">
    <property type="entry name" value="Trypsin-like serine proteases"/>
    <property type="match status" value="1"/>
</dbReference>
<dbReference type="SUPFAM" id="SSF50494">
    <property type="entry name" value="Trypsin-like serine proteases"/>
    <property type="match status" value="1"/>
</dbReference>
<dbReference type="Pfam" id="PF18322">
    <property type="entry name" value="CLIP_1"/>
    <property type="match status" value="1"/>
</dbReference>
<protein>
    <recommendedName>
        <fullName evidence="2">PPAF-2-like Clip domain-containing protein</fullName>
    </recommendedName>
</protein>
<dbReference type="Proteomes" id="UP001153714">
    <property type="component" value="Chromosome 9"/>
</dbReference>
<evidence type="ECO:0000259" key="2">
    <source>
        <dbReference type="Pfam" id="PF18322"/>
    </source>
</evidence>
<accession>A0A9N9RHY8</accession>
<gene>
    <name evidence="3" type="ORF">DIATSA_LOCUS13760</name>
</gene>
<dbReference type="InterPro" id="IPR009003">
    <property type="entry name" value="Peptidase_S1_PA"/>
</dbReference>
<reference evidence="3" key="2">
    <citation type="submission" date="2022-10" db="EMBL/GenBank/DDBJ databases">
        <authorList>
            <consortium name="ENA_rothamsted_submissions"/>
            <consortium name="culmorum"/>
            <person name="King R."/>
        </authorList>
    </citation>
    <scope>NUCLEOTIDE SEQUENCE</scope>
</reference>
<reference evidence="3" key="1">
    <citation type="submission" date="2021-12" db="EMBL/GenBank/DDBJ databases">
        <authorList>
            <person name="King R."/>
        </authorList>
    </citation>
    <scope>NUCLEOTIDE SEQUENCE</scope>
</reference>
<dbReference type="EMBL" id="OU893340">
    <property type="protein sequence ID" value="CAG9796578.1"/>
    <property type="molecule type" value="Genomic_DNA"/>
</dbReference>
<dbReference type="AlphaFoldDB" id="A0A9N9RHY8"/>
<feature type="chain" id="PRO_5040176313" description="PPAF-2-like Clip domain-containing protein" evidence="1">
    <location>
        <begin position="18"/>
        <end position="303"/>
    </location>
</feature>
<evidence type="ECO:0000313" key="3">
    <source>
        <dbReference type="EMBL" id="CAG9796578.1"/>
    </source>
</evidence>
<organism evidence="3 4">
    <name type="scientific">Diatraea saccharalis</name>
    <name type="common">sugarcane borer</name>
    <dbReference type="NCBI Taxonomy" id="40085"/>
    <lineage>
        <taxon>Eukaryota</taxon>
        <taxon>Metazoa</taxon>
        <taxon>Ecdysozoa</taxon>
        <taxon>Arthropoda</taxon>
        <taxon>Hexapoda</taxon>
        <taxon>Insecta</taxon>
        <taxon>Pterygota</taxon>
        <taxon>Neoptera</taxon>
        <taxon>Endopterygota</taxon>
        <taxon>Lepidoptera</taxon>
        <taxon>Glossata</taxon>
        <taxon>Ditrysia</taxon>
        <taxon>Pyraloidea</taxon>
        <taxon>Crambidae</taxon>
        <taxon>Crambinae</taxon>
        <taxon>Diatraea</taxon>
    </lineage>
</organism>
<keyword evidence="4" id="KW-1185">Reference proteome</keyword>
<name>A0A9N9RHY8_9NEOP</name>
<keyword evidence="1" id="KW-0732">Signal</keyword>
<evidence type="ECO:0000256" key="1">
    <source>
        <dbReference type="SAM" id="SignalP"/>
    </source>
</evidence>
<evidence type="ECO:0000313" key="4">
    <source>
        <dbReference type="Proteomes" id="UP001153714"/>
    </source>
</evidence>
<feature type="domain" description="PPAF-2-like Clip" evidence="2">
    <location>
        <begin position="191"/>
        <end position="235"/>
    </location>
</feature>
<feature type="signal peptide" evidence="1">
    <location>
        <begin position="1"/>
        <end position="17"/>
    </location>
</feature>
<dbReference type="InterPro" id="IPR041515">
    <property type="entry name" value="PPAF-2-like_Clip"/>
</dbReference>
<sequence length="303" mass="31871">MCLWLLTACLGLIPTTPQNSNVIVIQGLPTPIIQPTTPPANITIPTVTFPTVTVPTVTIPPFTFPPTVTIPTVTFPPTVTVPPVTGVSPTTGGVSLAAVIVCNDSDVICVANPDDIDTGPLPIDPRLGTTPGPSAALQLPTITGYSAQGPSYDTSVRFPREKRSVDNEDNTMLQVLFNYKNIIIENHKIIKRQSCACVPNGTCATPGTNNGAGLIDLRIVTPGQGQCPAGQVYCCTGTVSQIACGILQATPNIAVQPAAGQANYGEYPWQAMILTKQNEYVAGGVLIDSLNVLTVTHRLLPYM</sequence>
<dbReference type="InterPro" id="IPR043504">
    <property type="entry name" value="Peptidase_S1_PA_chymotrypsin"/>
</dbReference>